<proteinExistence type="predicted"/>
<dbReference type="STRING" id="149040.A0A194XSF1"/>
<keyword evidence="6" id="KW-1185">Reference proteome</keyword>
<sequence>MSPRTSQEYSPLTKDISHGEITAPQQQQSHGCTRPTIRRSWLTLTNAEKKNYIDAVKCLSTKPSYMVPNTTLHDDFTWIHIKDGNFQHFAAGNLPWHRMHLHLYEQALRNECGYDGYLIYWDWETEYLDPYSSNIFDPETGFGGNGDTSGPYVDQTHGDKLDQNRCVLNGPFKDLTVAWYAAFPLEGPMDVRSVYHCLTRSFAPNFKDLKAISGTFTDIAFSPARLEEIMQTDDYNTFNFAMEVLHTWLPKAVLGDFATLSATNDPLFYPHLANIDRLWWKWQQKDGQKNMMKYGGPAVLNTEIPSSLDDPMPFPTFPGMPRTLQAKHLMKTESEMFCYRY</sequence>
<evidence type="ECO:0000256" key="2">
    <source>
        <dbReference type="ARBA" id="ARBA00023008"/>
    </source>
</evidence>
<name>A0A194XSF1_MOLSC</name>
<dbReference type="InParanoid" id="A0A194XSF1"/>
<dbReference type="PRINTS" id="PR00092">
    <property type="entry name" value="TYROSINASE"/>
</dbReference>
<reference evidence="5 6" key="1">
    <citation type="submission" date="2015-10" db="EMBL/GenBank/DDBJ databases">
        <title>Full genome of DAOMC 229536 Phialocephala scopiformis, a fungal endophyte of spruce producing the potent anti-insectan compound rugulosin.</title>
        <authorList>
            <consortium name="DOE Joint Genome Institute"/>
            <person name="Walker A.K."/>
            <person name="Frasz S.L."/>
            <person name="Seifert K.A."/>
            <person name="Miller J.D."/>
            <person name="Mondo S.J."/>
            <person name="Labutti K."/>
            <person name="Lipzen A."/>
            <person name="Dockter R."/>
            <person name="Kennedy M."/>
            <person name="Grigoriev I.V."/>
            <person name="Spatafora J.W."/>
        </authorList>
    </citation>
    <scope>NUCLEOTIDE SEQUENCE [LARGE SCALE GENOMIC DNA]</scope>
    <source>
        <strain evidence="5 6">CBS 120377</strain>
    </source>
</reference>
<keyword evidence="1" id="KW-0479">Metal-binding</keyword>
<dbReference type="Pfam" id="PF00264">
    <property type="entry name" value="Tyrosinase"/>
    <property type="match status" value="1"/>
</dbReference>
<dbReference type="PANTHER" id="PTHR11474">
    <property type="entry name" value="TYROSINASE FAMILY MEMBER"/>
    <property type="match status" value="1"/>
</dbReference>
<feature type="domain" description="Tyrosinase copper-binding" evidence="4">
    <location>
        <begin position="73"/>
        <end position="285"/>
    </location>
</feature>
<dbReference type="RefSeq" id="XP_018077585.1">
    <property type="nucleotide sequence ID" value="XM_018216635.1"/>
</dbReference>
<feature type="region of interest" description="Disordered" evidence="3">
    <location>
        <begin position="1"/>
        <end position="31"/>
    </location>
</feature>
<dbReference type="Proteomes" id="UP000070700">
    <property type="component" value="Unassembled WGS sequence"/>
</dbReference>
<dbReference type="SUPFAM" id="SSF48056">
    <property type="entry name" value="Di-copper centre-containing domain"/>
    <property type="match status" value="1"/>
</dbReference>
<evidence type="ECO:0000313" key="5">
    <source>
        <dbReference type="EMBL" id="KUJ23230.1"/>
    </source>
</evidence>
<protein>
    <submittedName>
        <fullName evidence="5">Di-copper centre-containing protein</fullName>
    </submittedName>
</protein>
<dbReference type="PANTHER" id="PTHR11474:SF126">
    <property type="entry name" value="TYROSINASE-LIKE PROTEIN TYR-1-RELATED"/>
    <property type="match status" value="1"/>
</dbReference>
<dbReference type="AlphaFoldDB" id="A0A194XSF1"/>
<dbReference type="EMBL" id="KQ947405">
    <property type="protein sequence ID" value="KUJ23230.1"/>
    <property type="molecule type" value="Genomic_DNA"/>
</dbReference>
<feature type="compositionally biased region" description="Polar residues" evidence="3">
    <location>
        <begin position="1"/>
        <end position="10"/>
    </location>
</feature>
<dbReference type="InterPro" id="IPR050316">
    <property type="entry name" value="Tyrosinase/Hemocyanin"/>
</dbReference>
<organism evidence="5 6">
    <name type="scientific">Mollisia scopiformis</name>
    <name type="common">Conifer needle endophyte fungus</name>
    <name type="synonym">Phialocephala scopiformis</name>
    <dbReference type="NCBI Taxonomy" id="149040"/>
    <lineage>
        <taxon>Eukaryota</taxon>
        <taxon>Fungi</taxon>
        <taxon>Dikarya</taxon>
        <taxon>Ascomycota</taxon>
        <taxon>Pezizomycotina</taxon>
        <taxon>Leotiomycetes</taxon>
        <taxon>Helotiales</taxon>
        <taxon>Mollisiaceae</taxon>
        <taxon>Mollisia</taxon>
    </lineage>
</organism>
<dbReference type="Gene3D" id="1.10.1280.10">
    <property type="entry name" value="Di-copper center containing domain from catechol oxidase"/>
    <property type="match status" value="1"/>
</dbReference>
<dbReference type="KEGG" id="psco:LY89DRAFT_693452"/>
<evidence type="ECO:0000256" key="3">
    <source>
        <dbReference type="SAM" id="MobiDB-lite"/>
    </source>
</evidence>
<dbReference type="GeneID" id="28826361"/>
<evidence type="ECO:0000313" key="6">
    <source>
        <dbReference type="Proteomes" id="UP000070700"/>
    </source>
</evidence>
<accession>A0A194XSF1</accession>
<gene>
    <name evidence="5" type="ORF">LY89DRAFT_693452</name>
</gene>
<dbReference type="GO" id="GO:0046872">
    <property type="term" value="F:metal ion binding"/>
    <property type="evidence" value="ECO:0007669"/>
    <property type="project" value="UniProtKB-KW"/>
</dbReference>
<evidence type="ECO:0000259" key="4">
    <source>
        <dbReference type="Pfam" id="PF00264"/>
    </source>
</evidence>
<evidence type="ECO:0000256" key="1">
    <source>
        <dbReference type="ARBA" id="ARBA00022723"/>
    </source>
</evidence>
<dbReference type="OrthoDB" id="6132182at2759"/>
<dbReference type="GO" id="GO:0016491">
    <property type="term" value="F:oxidoreductase activity"/>
    <property type="evidence" value="ECO:0007669"/>
    <property type="project" value="InterPro"/>
</dbReference>
<dbReference type="InterPro" id="IPR002227">
    <property type="entry name" value="Tyrosinase_Cu-bd"/>
</dbReference>
<keyword evidence="2" id="KW-0186">Copper</keyword>
<dbReference type="InterPro" id="IPR008922">
    <property type="entry name" value="Di-copper_centre_dom_sf"/>
</dbReference>